<dbReference type="RefSeq" id="WP_381826785.1">
    <property type="nucleotide sequence ID" value="NZ_JBHYTS010000010.1"/>
</dbReference>
<dbReference type="EMBL" id="JBHYTS010000010">
    <property type="protein sequence ID" value="MFE1750720.1"/>
    <property type="molecule type" value="Genomic_DNA"/>
</dbReference>
<evidence type="ECO:0000313" key="3">
    <source>
        <dbReference type="EMBL" id="MFE1750720.1"/>
    </source>
</evidence>
<dbReference type="InterPro" id="IPR050445">
    <property type="entry name" value="Bact_polysacc_biosynth/exp"/>
</dbReference>
<gene>
    <name evidence="3" type="ORF">ACFW88_09320</name>
</gene>
<dbReference type="Gene3D" id="3.40.50.300">
    <property type="entry name" value="P-loop containing nucleotide triphosphate hydrolases"/>
    <property type="match status" value="1"/>
</dbReference>
<accession>A0ABW6H282</accession>
<comment type="caution">
    <text evidence="3">The sequence shown here is derived from an EMBL/GenBank/DDBJ whole genome shotgun (WGS) entry which is preliminary data.</text>
</comment>
<organism evidence="3 4">
    <name type="scientific">Streptomyces anandii</name>
    <dbReference type="NCBI Taxonomy" id="285454"/>
    <lineage>
        <taxon>Bacteria</taxon>
        <taxon>Bacillati</taxon>
        <taxon>Actinomycetota</taxon>
        <taxon>Actinomycetes</taxon>
        <taxon>Kitasatosporales</taxon>
        <taxon>Streptomycetaceae</taxon>
        <taxon>Streptomyces</taxon>
    </lineage>
</organism>
<keyword evidence="2" id="KW-0472">Membrane</keyword>
<evidence type="ECO:0000313" key="4">
    <source>
        <dbReference type="Proteomes" id="UP001599756"/>
    </source>
</evidence>
<keyword evidence="4" id="KW-1185">Reference proteome</keyword>
<evidence type="ECO:0000256" key="2">
    <source>
        <dbReference type="SAM" id="Phobius"/>
    </source>
</evidence>
<evidence type="ECO:0000256" key="1">
    <source>
        <dbReference type="SAM" id="MobiDB-lite"/>
    </source>
</evidence>
<dbReference type="PANTHER" id="PTHR32309:SF31">
    <property type="entry name" value="CAPSULAR EXOPOLYSACCHARIDE FAMILY"/>
    <property type="match status" value="1"/>
</dbReference>
<proteinExistence type="predicted"/>
<sequence>MNEEARAQQDEPELLRDQVQQVLRHRVLVGGGLLAGLLAGTWFAVGSAPTYEASSEVLVRAATINPYAAAGISVDKQINIGSERQTAAGNAVAARAATTLGRGASDIGDLQRHLQVTNPPNTLVLKFSYVAGTPKAAADGANAFAGAYLDYREKQTAGTVAKMVQGYKNQLDPLAKQRESLLKQIDRLQSDGERGTALAAQANLLSQITQLTNNISELKALDTTPGYVTVTAEPPKDAEGLGTPLLIGLGGVLGLAVGLLGAWLRMIFDPSARSAGTVARALRAPVLGVLPKAPQEPLLAPDGELAEQYRSVAFRLAYDRHFTDRRRLLVVEPNGEGTTAPAVAVNLSACFAETGMSALLVEADLRRPGLAGRLPEAPGGRAGWANGRAAEDSPWPAGRHLTVDAGESGTFELVPGTRVPHVARTLTSAATTRLIDQADTPNTTVVVLAPPVLSYADALALVDRVDGVVVVCDPRTTARAALERVRELIDGAGGQVLGAVLHPSGHQRGSRRRKAEAAPAAAAEEAPGTAPAVPHDETVNLKTLSSGTR</sequence>
<dbReference type="SUPFAM" id="SSF52540">
    <property type="entry name" value="P-loop containing nucleoside triphosphate hydrolases"/>
    <property type="match status" value="1"/>
</dbReference>
<dbReference type="PANTHER" id="PTHR32309">
    <property type="entry name" value="TYROSINE-PROTEIN KINASE"/>
    <property type="match status" value="1"/>
</dbReference>
<keyword evidence="2" id="KW-1133">Transmembrane helix</keyword>
<reference evidence="3 4" key="1">
    <citation type="submission" date="2024-09" db="EMBL/GenBank/DDBJ databases">
        <title>The Natural Products Discovery Center: Release of the First 8490 Sequenced Strains for Exploring Actinobacteria Biosynthetic Diversity.</title>
        <authorList>
            <person name="Kalkreuter E."/>
            <person name="Kautsar S.A."/>
            <person name="Yang D."/>
            <person name="Bader C.D."/>
            <person name="Teijaro C.N."/>
            <person name="Fluegel L."/>
            <person name="Davis C.M."/>
            <person name="Simpson J.R."/>
            <person name="Lauterbach L."/>
            <person name="Steele A.D."/>
            <person name="Gui C."/>
            <person name="Meng S."/>
            <person name="Li G."/>
            <person name="Viehrig K."/>
            <person name="Ye F."/>
            <person name="Su P."/>
            <person name="Kiefer A.F."/>
            <person name="Nichols A."/>
            <person name="Cepeda A.J."/>
            <person name="Yan W."/>
            <person name="Fan B."/>
            <person name="Jiang Y."/>
            <person name="Adhikari A."/>
            <person name="Zheng C.-J."/>
            <person name="Schuster L."/>
            <person name="Cowan T.M."/>
            <person name="Smanski M.J."/>
            <person name="Chevrette M.G."/>
            <person name="De Carvalho L.P.S."/>
            <person name="Shen B."/>
        </authorList>
    </citation>
    <scope>NUCLEOTIDE SEQUENCE [LARGE SCALE GENOMIC DNA]</scope>
    <source>
        <strain evidence="3 4">NPDC059500</strain>
    </source>
</reference>
<dbReference type="Proteomes" id="UP001599756">
    <property type="component" value="Unassembled WGS sequence"/>
</dbReference>
<feature type="compositionally biased region" description="Polar residues" evidence="1">
    <location>
        <begin position="540"/>
        <end position="549"/>
    </location>
</feature>
<feature type="transmembrane region" description="Helical" evidence="2">
    <location>
        <begin position="27"/>
        <end position="45"/>
    </location>
</feature>
<feature type="region of interest" description="Disordered" evidence="1">
    <location>
        <begin position="501"/>
        <end position="549"/>
    </location>
</feature>
<protein>
    <submittedName>
        <fullName evidence="3">Lipopolysaccharide biosynthesis protein</fullName>
    </submittedName>
</protein>
<keyword evidence="2" id="KW-0812">Transmembrane</keyword>
<name>A0ABW6H282_9ACTN</name>
<feature type="compositionally biased region" description="Low complexity" evidence="1">
    <location>
        <begin position="517"/>
        <end position="532"/>
    </location>
</feature>
<dbReference type="InterPro" id="IPR027417">
    <property type="entry name" value="P-loop_NTPase"/>
</dbReference>